<evidence type="ECO:0000256" key="4">
    <source>
        <dbReference type="ARBA" id="ARBA00022741"/>
    </source>
</evidence>
<dbReference type="GO" id="GO:0044205">
    <property type="term" value="P:'de novo' UMP biosynthetic process"/>
    <property type="evidence" value="ECO:0007669"/>
    <property type="project" value="UniProtKB-UniRule"/>
</dbReference>
<dbReference type="InterPro" id="IPR035686">
    <property type="entry name" value="CPSase_GATase1"/>
</dbReference>
<feature type="binding site" evidence="8">
    <location>
        <position position="292"/>
    </location>
    <ligand>
        <name>L-glutamine</name>
        <dbReference type="ChEBI" id="CHEBI:58359"/>
    </ligand>
</feature>
<feature type="binding site" evidence="8">
    <location>
        <position position="254"/>
    </location>
    <ligand>
        <name>L-glutamine</name>
        <dbReference type="ChEBI" id="CHEBI:58359"/>
    </ligand>
</feature>
<dbReference type="InterPro" id="IPR017926">
    <property type="entry name" value="GATASE"/>
</dbReference>
<evidence type="ECO:0000313" key="11">
    <source>
        <dbReference type="Proteomes" id="UP000252733"/>
    </source>
</evidence>
<dbReference type="SMART" id="SM01097">
    <property type="entry name" value="CPSase_sm_chain"/>
    <property type="match status" value="1"/>
</dbReference>
<dbReference type="SUPFAM" id="SSF52317">
    <property type="entry name" value="Class I glutamine amidotransferase-like"/>
    <property type="match status" value="1"/>
</dbReference>
<reference evidence="10 11" key="1">
    <citation type="submission" date="2018-07" db="EMBL/GenBank/DDBJ databases">
        <title>Freshwater and sediment microbial communities from various areas in North America, analyzing microbe dynamics in response to fracking.</title>
        <authorList>
            <person name="Lamendella R."/>
        </authorList>
    </citation>
    <scope>NUCLEOTIDE SEQUENCE [LARGE SCALE GENOMIC DNA]</scope>
    <source>
        <strain evidence="10 11">160A</strain>
    </source>
</reference>
<dbReference type="InterPro" id="IPR050472">
    <property type="entry name" value="Anth_synth/Amidotransfase"/>
</dbReference>
<feature type="binding site" evidence="8">
    <location>
        <position position="222"/>
    </location>
    <ligand>
        <name>L-glutamine</name>
        <dbReference type="ChEBI" id="CHEBI:58359"/>
    </ligand>
</feature>
<feature type="active site" evidence="8">
    <location>
        <position position="336"/>
    </location>
</feature>
<comment type="caution">
    <text evidence="10">The sequence shown here is derived from an EMBL/GenBank/DDBJ whole genome shotgun (WGS) entry which is preliminary data.</text>
</comment>
<keyword evidence="8" id="KW-0028">Amino-acid biosynthesis</keyword>
<keyword evidence="11" id="KW-1185">Reference proteome</keyword>
<dbReference type="CDD" id="cd01744">
    <property type="entry name" value="GATase1_CPSase"/>
    <property type="match status" value="1"/>
</dbReference>
<feature type="binding site" evidence="8">
    <location>
        <position position="251"/>
    </location>
    <ligand>
        <name>L-glutamine</name>
        <dbReference type="ChEBI" id="CHEBI:58359"/>
    </ligand>
</feature>
<comment type="catalytic activity">
    <reaction evidence="8">
        <text>L-glutamine + H2O = L-glutamate + NH4(+)</text>
        <dbReference type="Rhea" id="RHEA:15889"/>
        <dbReference type="ChEBI" id="CHEBI:15377"/>
        <dbReference type="ChEBI" id="CHEBI:28938"/>
        <dbReference type="ChEBI" id="CHEBI:29985"/>
        <dbReference type="ChEBI" id="CHEBI:58359"/>
    </reaction>
</comment>
<dbReference type="PANTHER" id="PTHR43418">
    <property type="entry name" value="MULTIFUNCTIONAL TRYPTOPHAN BIOSYNTHESIS PROTEIN-RELATED"/>
    <property type="match status" value="1"/>
</dbReference>
<dbReference type="OrthoDB" id="9804328at2"/>
<dbReference type="HAMAP" id="MF_01209">
    <property type="entry name" value="CPSase_S_chain"/>
    <property type="match status" value="1"/>
</dbReference>
<evidence type="ECO:0000256" key="6">
    <source>
        <dbReference type="ARBA" id="ARBA00022962"/>
    </source>
</evidence>
<dbReference type="InterPro" id="IPR029062">
    <property type="entry name" value="Class_I_gatase-like"/>
</dbReference>
<dbReference type="AlphaFoldDB" id="A0A2T0XT17"/>
<dbReference type="InterPro" id="IPR002474">
    <property type="entry name" value="CarbamoylP_synth_ssu_N"/>
</dbReference>
<dbReference type="GO" id="GO:0006207">
    <property type="term" value="P:'de novo' pyrimidine nucleobase biosynthetic process"/>
    <property type="evidence" value="ECO:0007669"/>
    <property type="project" value="InterPro"/>
</dbReference>
<dbReference type="UniPathway" id="UPA00068">
    <property type="reaction ID" value="UER00171"/>
</dbReference>
<dbReference type="GO" id="GO:0004359">
    <property type="term" value="F:glutaminase activity"/>
    <property type="evidence" value="ECO:0007669"/>
    <property type="project" value="RHEA"/>
</dbReference>
<keyword evidence="5 8" id="KW-0067">ATP-binding</keyword>
<dbReference type="NCBIfam" id="NF009475">
    <property type="entry name" value="PRK12838.1"/>
    <property type="match status" value="1"/>
</dbReference>
<dbReference type="PANTHER" id="PTHR43418:SF7">
    <property type="entry name" value="CARBAMOYL-PHOSPHATE SYNTHASE SMALL CHAIN"/>
    <property type="match status" value="1"/>
</dbReference>
<dbReference type="GO" id="GO:0006526">
    <property type="term" value="P:L-arginine biosynthetic process"/>
    <property type="evidence" value="ECO:0007669"/>
    <property type="project" value="UniProtKB-UniRule"/>
</dbReference>
<dbReference type="PRINTS" id="PR00099">
    <property type="entry name" value="CPSGATASE"/>
</dbReference>
<evidence type="ECO:0000256" key="7">
    <source>
        <dbReference type="ARBA" id="ARBA00048816"/>
    </source>
</evidence>
<feature type="binding site" evidence="8">
    <location>
        <position position="295"/>
    </location>
    <ligand>
        <name>L-glutamine</name>
        <dbReference type="ChEBI" id="CHEBI:58359"/>
    </ligand>
</feature>
<comment type="subunit">
    <text evidence="8">Composed of two chains; the small (or glutamine) chain promotes the hydrolysis of glutamine to ammonia, which is used by the large (or ammonia) chain to synthesize carbamoyl phosphate. Tetramer of heterodimers (alpha,beta)4.</text>
</comment>
<dbReference type="GO" id="GO:0005524">
    <property type="term" value="F:ATP binding"/>
    <property type="evidence" value="ECO:0007669"/>
    <property type="project" value="UniProtKB-UniRule"/>
</dbReference>
<dbReference type="EMBL" id="QPIZ01000001">
    <property type="protein sequence ID" value="RCW39515.1"/>
    <property type="molecule type" value="Genomic_DNA"/>
</dbReference>
<evidence type="ECO:0000256" key="5">
    <source>
        <dbReference type="ARBA" id="ARBA00022840"/>
    </source>
</evidence>
<evidence type="ECO:0000256" key="1">
    <source>
        <dbReference type="ARBA" id="ARBA00005077"/>
    </source>
</evidence>
<dbReference type="InterPro" id="IPR006274">
    <property type="entry name" value="CarbamoylP_synth_ssu"/>
</dbReference>
<keyword evidence="8" id="KW-0665">Pyrimidine biosynthesis</keyword>
<dbReference type="Pfam" id="PF00117">
    <property type="entry name" value="GATase"/>
    <property type="match status" value="1"/>
</dbReference>
<feature type="active site" evidence="8">
    <location>
        <position position="334"/>
    </location>
</feature>
<accession>A0A2T0XT17</accession>
<proteinExistence type="inferred from homology"/>
<keyword evidence="8" id="KW-0055">Arginine biosynthesis</keyword>
<protein>
    <recommendedName>
        <fullName evidence="8">Carbamoyl phosphate synthase small chain</fullName>
        <ecNumber evidence="8">6.3.5.5</ecNumber>
    </recommendedName>
    <alternativeName>
        <fullName evidence="8">Carbamoyl phosphate synthetase glutamine chain</fullName>
    </alternativeName>
</protein>
<dbReference type="Proteomes" id="UP000252733">
    <property type="component" value="Unassembled WGS sequence"/>
</dbReference>
<feature type="binding site" evidence="8">
    <location>
        <position position="49"/>
    </location>
    <ligand>
        <name>L-glutamine</name>
        <dbReference type="ChEBI" id="CHEBI:58359"/>
    </ligand>
</feature>
<dbReference type="PRINTS" id="PR00096">
    <property type="entry name" value="GATASE"/>
</dbReference>
<evidence type="ECO:0000259" key="9">
    <source>
        <dbReference type="SMART" id="SM01097"/>
    </source>
</evidence>
<feature type="active site" description="Nucleophile" evidence="8">
    <location>
        <position position="250"/>
    </location>
</feature>
<evidence type="ECO:0000256" key="3">
    <source>
        <dbReference type="ARBA" id="ARBA00022598"/>
    </source>
</evidence>
<dbReference type="PRINTS" id="PR00097">
    <property type="entry name" value="ANTSNTHASEII"/>
</dbReference>
<dbReference type="GO" id="GO:0004088">
    <property type="term" value="F:carbamoyl-phosphate synthase (glutamine-hydrolyzing) activity"/>
    <property type="evidence" value="ECO:0007669"/>
    <property type="project" value="UniProtKB-UniRule"/>
</dbReference>
<dbReference type="Gene3D" id="3.50.30.20">
    <property type="entry name" value="Carbamoyl-phosphate synthase small subunit, N-terminal domain"/>
    <property type="match status" value="1"/>
</dbReference>
<evidence type="ECO:0000256" key="8">
    <source>
        <dbReference type="HAMAP-Rule" id="MF_01209"/>
    </source>
</evidence>
<comment type="pathway">
    <text evidence="1 8">Amino-acid biosynthesis; L-arginine biosynthesis; carbamoyl phosphate from bicarbonate: step 1/1.</text>
</comment>
<gene>
    <name evidence="8" type="primary">carA</name>
    <name evidence="10" type="ORF">DFO77_101286</name>
</gene>
<dbReference type="STRING" id="1168289.GCA_000259075_01555"/>
<dbReference type="NCBIfam" id="TIGR01368">
    <property type="entry name" value="CPSaseIIsmall"/>
    <property type="match status" value="1"/>
</dbReference>
<dbReference type="EC" id="6.3.5.5" evidence="8"/>
<keyword evidence="6 8" id="KW-0315">Glutamine amidotransferase</keyword>
<name>A0A2T0XT17_9BACT</name>
<comment type="catalytic activity">
    <reaction evidence="7 8">
        <text>hydrogencarbonate + L-glutamine + 2 ATP + H2O = carbamoyl phosphate + L-glutamate + 2 ADP + phosphate + 2 H(+)</text>
        <dbReference type="Rhea" id="RHEA:18633"/>
        <dbReference type="ChEBI" id="CHEBI:15377"/>
        <dbReference type="ChEBI" id="CHEBI:15378"/>
        <dbReference type="ChEBI" id="CHEBI:17544"/>
        <dbReference type="ChEBI" id="CHEBI:29985"/>
        <dbReference type="ChEBI" id="CHEBI:30616"/>
        <dbReference type="ChEBI" id="CHEBI:43474"/>
        <dbReference type="ChEBI" id="CHEBI:58228"/>
        <dbReference type="ChEBI" id="CHEBI:58359"/>
        <dbReference type="ChEBI" id="CHEBI:456216"/>
        <dbReference type="EC" id="6.3.5.5"/>
    </reaction>
</comment>
<dbReference type="Pfam" id="PF00988">
    <property type="entry name" value="CPSase_sm_chain"/>
    <property type="match status" value="1"/>
</dbReference>
<keyword evidence="4 8" id="KW-0547">Nucleotide-binding</keyword>
<comment type="similarity">
    <text evidence="2 8">Belongs to the CarA family.</text>
</comment>
<dbReference type="GO" id="GO:0006541">
    <property type="term" value="P:glutamine metabolic process"/>
    <property type="evidence" value="ECO:0007669"/>
    <property type="project" value="InterPro"/>
</dbReference>
<feature type="binding site" evidence="8">
    <location>
        <position position="294"/>
    </location>
    <ligand>
        <name>L-glutamine</name>
        <dbReference type="ChEBI" id="CHEBI:58359"/>
    </ligand>
</feature>
<comment type="function">
    <text evidence="8">Small subunit of the glutamine-dependent carbamoyl phosphate synthetase (CPSase). CPSase catalyzes the formation of carbamoyl phosphate from the ammonia moiety of glutamine, carbonate, and phosphate donated by ATP, constituting the first step of 2 biosynthetic pathways, one leading to arginine and/or urea and the other to pyrimidine nucleotides. The small subunit (glutamine amidotransferase) binds and cleaves glutamine to supply the large subunit with the substrate ammonia.</text>
</comment>
<dbReference type="SUPFAM" id="SSF52021">
    <property type="entry name" value="Carbamoyl phosphate synthetase, small subunit N-terminal domain"/>
    <property type="match status" value="1"/>
</dbReference>
<feature type="binding site" evidence="8">
    <location>
        <position position="224"/>
    </location>
    <ligand>
        <name>L-glutamine</name>
        <dbReference type="ChEBI" id="CHEBI:58359"/>
    </ligand>
</feature>
<dbReference type="UniPathway" id="UPA00070">
    <property type="reaction ID" value="UER00115"/>
</dbReference>
<feature type="domain" description="Carbamoyl-phosphate synthase small subunit N-terminal" evidence="9">
    <location>
        <begin position="5"/>
        <end position="143"/>
    </location>
</feature>
<feature type="region of interest" description="CPSase" evidence="8">
    <location>
        <begin position="1"/>
        <end position="176"/>
    </location>
</feature>
<keyword evidence="3 8" id="KW-0436">Ligase</keyword>
<dbReference type="PROSITE" id="PS51273">
    <property type="entry name" value="GATASE_TYPE_1"/>
    <property type="match status" value="1"/>
</dbReference>
<dbReference type="InterPro" id="IPR036480">
    <property type="entry name" value="CarbP_synth_ssu_N_sf"/>
</dbReference>
<evidence type="ECO:0000256" key="2">
    <source>
        <dbReference type="ARBA" id="ARBA00007800"/>
    </source>
</evidence>
<evidence type="ECO:0000313" key="10">
    <source>
        <dbReference type="EMBL" id="RCW39515.1"/>
    </source>
</evidence>
<organism evidence="10 11">
    <name type="scientific">Marinilabilia salmonicolor</name>
    <dbReference type="NCBI Taxonomy" id="989"/>
    <lineage>
        <taxon>Bacteria</taxon>
        <taxon>Pseudomonadati</taxon>
        <taxon>Bacteroidota</taxon>
        <taxon>Bacteroidia</taxon>
        <taxon>Marinilabiliales</taxon>
        <taxon>Marinilabiliaceae</taxon>
        <taxon>Marinilabilia</taxon>
    </lineage>
</organism>
<sequence>MSEFKPIRLVLEDGTVFKGKSFGYHKAVAGEVVFNTAMTGYPESLTDPSYEGQILVSTYPLVGNYGVPKDDKEDGIPKFFESDRIHVSGFVISDYSIDFSHWNAQSSLGEWLKKNKVPGIFGIDTRALTKILREKGTMLGKIETDEEQIDFYDPNKDNLVAKVSTKEKVTYGNGKHKVVLVDTGGKYNIIRCLLKRDTTITMVPWDYDFNNDDFDGIMLANGPGDPQMCEATIGNIRKALKGNKPIFGICLGNQLLGTAAGGSTHKLKYGHRAHNHPVIKVGTGTCYITSQNHGFVLDTDSLSSDWEPLFVNINDETNEGIRHKTKPFFSTQFHPEASSGPTDTEFLFDDFVDLIKKSKGEK</sequence>
<comment type="pathway">
    <text evidence="8">Pyrimidine metabolism; UMP biosynthesis via de novo pathway; (S)-dihydroorotate from bicarbonate: step 1/3.</text>
</comment>
<dbReference type="FunFam" id="3.50.30.20:FF:000002">
    <property type="entry name" value="Carbamoyl-phosphate synthase 1, mitochondrial"/>
    <property type="match status" value="1"/>
</dbReference>
<dbReference type="Gene3D" id="3.40.50.880">
    <property type="match status" value="1"/>
</dbReference>
<dbReference type="RefSeq" id="WP_106151388.1">
    <property type="nucleotide sequence ID" value="NZ_PVTS01000001.1"/>
</dbReference>